<proteinExistence type="predicted"/>
<sequence>MNVKQTILEEHKTLERVKGLRDELKHVVAVAKIGDILGEINFNEAEKGMIDGFLLLSEVLEDVLNGAEPEEAFENKLKELGMKPDEDKD</sequence>
<name>A0A1G9KH79_STREI</name>
<protein>
    <recommendedName>
        <fullName evidence="3">MazG nucleotide pyrophosphohydrolase domain-containing protein</fullName>
    </recommendedName>
</protein>
<evidence type="ECO:0000313" key="1">
    <source>
        <dbReference type="EMBL" id="SDL49051.1"/>
    </source>
</evidence>
<dbReference type="AlphaFoldDB" id="A0A1G9KH79"/>
<organism evidence="1 2">
    <name type="scientific">Streptococcus equinus</name>
    <name type="common">Streptococcus bovis</name>
    <dbReference type="NCBI Taxonomy" id="1335"/>
    <lineage>
        <taxon>Bacteria</taxon>
        <taxon>Bacillati</taxon>
        <taxon>Bacillota</taxon>
        <taxon>Bacilli</taxon>
        <taxon>Lactobacillales</taxon>
        <taxon>Streptococcaceae</taxon>
        <taxon>Streptococcus</taxon>
    </lineage>
</organism>
<accession>A0A1G9KH79</accession>
<evidence type="ECO:0000313" key="2">
    <source>
        <dbReference type="Proteomes" id="UP000183162"/>
    </source>
</evidence>
<dbReference type="EMBL" id="FNGX01000002">
    <property type="protein sequence ID" value="SDL49051.1"/>
    <property type="molecule type" value="Genomic_DNA"/>
</dbReference>
<dbReference type="Proteomes" id="UP000183162">
    <property type="component" value="Unassembled WGS sequence"/>
</dbReference>
<gene>
    <name evidence="1" type="ORF">SAMN05216400_0834</name>
</gene>
<evidence type="ECO:0008006" key="3">
    <source>
        <dbReference type="Google" id="ProtNLM"/>
    </source>
</evidence>
<dbReference type="RefSeq" id="WP_074566677.1">
    <property type="nucleotide sequence ID" value="NZ_FNGX01000002.1"/>
</dbReference>
<reference evidence="1 2" key="1">
    <citation type="submission" date="2016-10" db="EMBL/GenBank/DDBJ databases">
        <authorList>
            <person name="de Groot N.N."/>
        </authorList>
    </citation>
    <scope>NUCLEOTIDE SEQUENCE [LARGE SCALE GENOMIC DNA]</scope>
    <source>
        <strain evidence="1 2">Sb09</strain>
    </source>
</reference>